<dbReference type="SUPFAM" id="SSF56747">
    <property type="entry name" value="Prim-pol domain"/>
    <property type="match status" value="1"/>
</dbReference>
<evidence type="ECO:0000256" key="6">
    <source>
        <dbReference type="ARBA" id="ARBA00022705"/>
    </source>
</evidence>
<dbReference type="VEuPathDB" id="ToxoDB:cyc_00547"/>
<dbReference type="InterPro" id="IPR014052">
    <property type="entry name" value="DNA_primase_ssu_euk/arc"/>
</dbReference>
<dbReference type="CDD" id="cd04860">
    <property type="entry name" value="AE_Prim_S"/>
    <property type="match status" value="1"/>
</dbReference>
<reference evidence="10 11" key="1">
    <citation type="journal article" date="2016" name="BMC Genomics">
        <title>Comparative genomics reveals Cyclospora cayetanensis possesses coccidia-like metabolism and invasion components but unique surface antigens.</title>
        <authorList>
            <person name="Liu S."/>
            <person name="Wang L."/>
            <person name="Zheng H."/>
            <person name="Xu Z."/>
            <person name="Roellig D.M."/>
            <person name="Li N."/>
            <person name="Frace M.A."/>
            <person name="Tang K."/>
            <person name="Arrowood M.J."/>
            <person name="Moss D.M."/>
            <person name="Zhang L."/>
            <person name="Feng Y."/>
            <person name="Xiao L."/>
        </authorList>
    </citation>
    <scope>NUCLEOTIDE SEQUENCE [LARGE SCALE GENOMIC DNA]</scope>
    <source>
        <strain evidence="10 11">CHN_HEN01</strain>
    </source>
</reference>
<keyword evidence="4 9" id="KW-0808">Transferase</keyword>
<keyword evidence="2 9" id="KW-0240">DNA-directed RNA polymerase</keyword>
<dbReference type="GO" id="GO:0005658">
    <property type="term" value="C:alpha DNA polymerase:primase complex"/>
    <property type="evidence" value="ECO:0007669"/>
    <property type="project" value="UniProtKB-ARBA"/>
</dbReference>
<dbReference type="AlphaFoldDB" id="A0A1D3D3T2"/>
<proteinExistence type="inferred from homology"/>
<evidence type="ECO:0000256" key="4">
    <source>
        <dbReference type="ARBA" id="ARBA00022679"/>
    </source>
</evidence>
<keyword evidence="6 9" id="KW-0235">DNA replication</keyword>
<evidence type="ECO:0000256" key="8">
    <source>
        <dbReference type="ARBA" id="ARBA00023163"/>
    </source>
</evidence>
<evidence type="ECO:0000313" key="11">
    <source>
        <dbReference type="Proteomes" id="UP000095192"/>
    </source>
</evidence>
<comment type="caution">
    <text evidence="10">The sequence shown here is derived from an EMBL/GenBank/DDBJ whole genome shotgun (WGS) entry which is preliminary data.</text>
</comment>
<evidence type="ECO:0000256" key="5">
    <source>
        <dbReference type="ARBA" id="ARBA00022695"/>
    </source>
</evidence>
<keyword evidence="5" id="KW-0548">Nucleotidyltransferase</keyword>
<keyword evidence="11" id="KW-1185">Reference proteome</keyword>
<evidence type="ECO:0000256" key="3">
    <source>
        <dbReference type="ARBA" id="ARBA00022515"/>
    </source>
</evidence>
<dbReference type="GO" id="GO:0006269">
    <property type="term" value="P:DNA replication, synthesis of primer"/>
    <property type="evidence" value="ECO:0007669"/>
    <property type="project" value="UniProtKB-KW"/>
</dbReference>
<protein>
    <recommendedName>
        <fullName evidence="9">DNA primase</fullName>
        <ecNumber evidence="9">2.7.7.-</ecNumber>
    </recommendedName>
</protein>
<dbReference type="InterPro" id="IPR002755">
    <property type="entry name" value="DNA_primase_S"/>
</dbReference>
<organism evidence="10 11">
    <name type="scientific">Cyclospora cayetanensis</name>
    <dbReference type="NCBI Taxonomy" id="88456"/>
    <lineage>
        <taxon>Eukaryota</taxon>
        <taxon>Sar</taxon>
        <taxon>Alveolata</taxon>
        <taxon>Apicomplexa</taxon>
        <taxon>Conoidasida</taxon>
        <taxon>Coccidia</taxon>
        <taxon>Eucoccidiorida</taxon>
        <taxon>Eimeriorina</taxon>
        <taxon>Eimeriidae</taxon>
        <taxon>Cyclospora</taxon>
    </lineage>
</organism>
<dbReference type="Gene3D" id="3.90.920.10">
    <property type="entry name" value="DNA primase, PRIM domain"/>
    <property type="match status" value="2"/>
</dbReference>
<keyword evidence="7" id="KW-0479">Metal-binding</keyword>
<keyword evidence="3 9" id="KW-0639">Primosome</keyword>
<evidence type="ECO:0000256" key="7">
    <source>
        <dbReference type="ARBA" id="ARBA00022723"/>
    </source>
</evidence>
<evidence type="ECO:0000313" key="10">
    <source>
        <dbReference type="EMBL" id="OEH78110.1"/>
    </source>
</evidence>
<dbReference type="GO" id="GO:0003899">
    <property type="term" value="F:DNA-directed RNA polymerase activity"/>
    <property type="evidence" value="ECO:0007669"/>
    <property type="project" value="InterPro"/>
</dbReference>
<dbReference type="Pfam" id="PF01896">
    <property type="entry name" value="DNA_primase_S"/>
    <property type="match status" value="1"/>
</dbReference>
<dbReference type="FunCoup" id="A0A1D3D3T2">
    <property type="interactions" value="130"/>
</dbReference>
<comment type="similarity">
    <text evidence="1 9">Belongs to the eukaryotic-type primase small subunit family.</text>
</comment>
<dbReference type="InParanoid" id="A0A1D3D3T2"/>
<accession>A0A1D3D3T2</accession>
<dbReference type="VEuPathDB" id="ToxoDB:LOC34617709"/>
<dbReference type="GO" id="GO:0046872">
    <property type="term" value="F:metal ion binding"/>
    <property type="evidence" value="ECO:0007669"/>
    <property type="project" value="UniProtKB-KW"/>
</dbReference>
<sequence length="525" mass="59230">MSLLLPDKVLDDSEVTAAGLRFYYENLYPFEELQRWLSYRNSPSGASTTLNDPQFLAKREFCLTCKRNDAKDEEFFMRWQRPSVHPSLYAASRPPHSALALACEQYDVVAQSFSSLCALKDRLLSMNELSCHKFDIGAVYTLPISQKDTHGPLFKAQQKELVFDIDMNDYDDVRTCCRDKRVCSKCWRFIAVAVRLLDAALREDFGFKHILWVFSGRRGIHAWICDTDARLMPNENRGQLAEYLNLLTGSDQQAKKISLWGKTQHPSVERAFRIAYAEFQRLLLEQDFFFSGGNTAQAEKLLDYLPDDTSSSASGLSTRGFNAQARARGEAAASDLKQRITALIQEIKAEGGAPNGKASKSSKLFERICKLANCQTPSAYAAATAENAAAALKEMEGIPNFIKEIVLAFSYPRLDINVSKDIGHLLKAPFCIHQGTGRVCVPIDVSDPEDFDPQRVPTLSYLRRQFDDASLNARPPKERTSLFPFVNFFNRTFLAPLEQTCVQEIKFLRESLEGYMTSLKVESGF</sequence>
<dbReference type="Proteomes" id="UP000095192">
    <property type="component" value="Unassembled WGS sequence"/>
</dbReference>
<dbReference type="PANTHER" id="PTHR10536">
    <property type="entry name" value="DNA PRIMASE SMALL SUBUNIT"/>
    <property type="match status" value="1"/>
</dbReference>
<dbReference type="EMBL" id="JROU02000847">
    <property type="protein sequence ID" value="OEH78110.1"/>
    <property type="molecule type" value="Genomic_DNA"/>
</dbReference>
<gene>
    <name evidence="10" type="ORF">cyc_00547</name>
</gene>
<evidence type="ECO:0000256" key="1">
    <source>
        <dbReference type="ARBA" id="ARBA00009762"/>
    </source>
</evidence>
<evidence type="ECO:0000256" key="9">
    <source>
        <dbReference type="RuleBase" id="RU003514"/>
    </source>
</evidence>
<dbReference type="EC" id="2.7.7.-" evidence="9"/>
<evidence type="ECO:0000256" key="2">
    <source>
        <dbReference type="ARBA" id="ARBA00022478"/>
    </source>
</evidence>
<keyword evidence="8" id="KW-0804">Transcription</keyword>
<name>A0A1D3D3T2_9EIME</name>